<dbReference type="InterPro" id="IPR034746">
    <property type="entry name" value="POTRA"/>
</dbReference>
<evidence type="ECO:0000256" key="4">
    <source>
        <dbReference type="ARBA" id="ARBA00022692"/>
    </source>
</evidence>
<dbReference type="Proteomes" id="UP000013877">
    <property type="component" value="Unassembled WGS sequence"/>
</dbReference>
<dbReference type="EMBL" id="AJAL01000014">
    <property type="protein sequence ID" value="EOH77139.1"/>
    <property type="molecule type" value="Genomic_DNA"/>
</dbReference>
<reference evidence="11 13" key="1">
    <citation type="submission" date="2013-02" db="EMBL/GenBank/DDBJ databases">
        <title>The Genome Sequence of Enterococcus raffinosus ATCC_49464.</title>
        <authorList>
            <consortium name="The Broad Institute Genome Sequencing Platform"/>
            <consortium name="The Broad Institute Genome Sequencing Center for Infectious Disease"/>
            <person name="Earl A.M."/>
            <person name="Gilmore M.S."/>
            <person name="Lebreton F."/>
            <person name="Walker B."/>
            <person name="Young S.K."/>
            <person name="Zeng Q."/>
            <person name="Gargeya S."/>
            <person name="Fitzgerald M."/>
            <person name="Haas B."/>
            <person name="Abouelleil A."/>
            <person name="Alvarado L."/>
            <person name="Arachchi H.M."/>
            <person name="Berlin A.M."/>
            <person name="Chapman S.B."/>
            <person name="Dewar J."/>
            <person name="Goldberg J."/>
            <person name="Griggs A."/>
            <person name="Gujja S."/>
            <person name="Hansen M."/>
            <person name="Howarth C."/>
            <person name="Imamovic A."/>
            <person name="Larimer J."/>
            <person name="McCowan C."/>
            <person name="Murphy C."/>
            <person name="Neiman D."/>
            <person name="Pearson M."/>
            <person name="Priest M."/>
            <person name="Roberts A."/>
            <person name="Saif S."/>
            <person name="Shea T."/>
            <person name="Sisk P."/>
            <person name="Sykes S."/>
            <person name="Wortman J."/>
            <person name="Nusbaum C."/>
            <person name="Birren B."/>
        </authorList>
    </citation>
    <scope>NUCLEOTIDE SEQUENCE [LARGE SCALE GENOMIC DNA]</scope>
    <source>
        <strain evidence="11 13">ATCC 49464</strain>
    </source>
</reference>
<evidence type="ECO:0000313" key="11">
    <source>
        <dbReference type="EMBL" id="EOH77139.1"/>
    </source>
</evidence>
<feature type="region of interest" description="Disordered" evidence="9">
    <location>
        <begin position="348"/>
        <end position="372"/>
    </location>
</feature>
<dbReference type="eggNOG" id="COG1589">
    <property type="taxonomic scope" value="Bacteria"/>
</dbReference>
<keyword evidence="2 8" id="KW-1003">Cell membrane</keyword>
<evidence type="ECO:0000256" key="5">
    <source>
        <dbReference type="ARBA" id="ARBA00022989"/>
    </source>
</evidence>
<feature type="domain" description="POTRA" evidence="10">
    <location>
        <begin position="148"/>
        <end position="219"/>
    </location>
</feature>
<protein>
    <recommendedName>
        <fullName evidence="8">Cell division protein DivIB</fullName>
    </recommendedName>
</protein>
<evidence type="ECO:0000313" key="14">
    <source>
        <dbReference type="Proteomes" id="UP000014158"/>
    </source>
</evidence>
<dbReference type="InterPro" id="IPR050487">
    <property type="entry name" value="FtsQ_DivIB"/>
</dbReference>
<evidence type="ECO:0000256" key="9">
    <source>
        <dbReference type="SAM" id="MobiDB-lite"/>
    </source>
</evidence>
<feature type="compositionally biased region" description="Acidic residues" evidence="9">
    <location>
        <begin position="76"/>
        <end position="94"/>
    </location>
</feature>
<evidence type="ECO:0000256" key="3">
    <source>
        <dbReference type="ARBA" id="ARBA00022618"/>
    </source>
</evidence>
<dbReference type="GO" id="GO:0043093">
    <property type="term" value="P:FtsZ-dependent cytokinesis"/>
    <property type="evidence" value="ECO:0007669"/>
    <property type="project" value="UniProtKB-UniRule"/>
</dbReference>
<dbReference type="HAMAP" id="MF_00912">
    <property type="entry name" value="DivIB"/>
    <property type="match status" value="1"/>
</dbReference>
<evidence type="ECO:0000256" key="2">
    <source>
        <dbReference type="ARBA" id="ARBA00022475"/>
    </source>
</evidence>
<dbReference type="RefSeq" id="WP_010745920.1">
    <property type="nucleotide sequence ID" value="NZ_ASWF01000003.1"/>
</dbReference>
<dbReference type="PATRIC" id="fig|1158602.3.peg.2712"/>
<proteinExistence type="inferred from homology"/>
<dbReference type="InterPro" id="IPR026580">
    <property type="entry name" value="DivIB"/>
</dbReference>
<sequence length="372" mass="42050">MEVRIISREEFPEENKEKEEKIKQENLTPWQLANMEYLKQKALEKGEPETPPKSSESSAENTNTSEPADEKREAADMDDPPTVDENLEDTEEKEAPESAKGPKNGSFLERLPNIKHERNRRLVRRSSILIGLFSIPAILLLYYISPLGKLGGVSITGNEKISAEIIKKELNFSVGDNLWSQYFDRSDNVKNLKKQELQIEDAEVHIDGFNHFEVKVKEYPEVAYLESDGKYSPVISNGKIIPVEVEKSDGELPILENFTGSKRILKVLEGYKKLSEEVKQGISQIKYAPTSENKELLEIFMNDGNKVLVSINDLGDKMKYYPQIAKEMSDKEIKGVVDMEAGIYSYPYTENSATEDSTQGSTEQSETPVGND</sequence>
<dbReference type="Pfam" id="PF03799">
    <property type="entry name" value="FtsQ_DivIB_C"/>
    <property type="match status" value="1"/>
</dbReference>
<keyword evidence="14" id="KW-1185">Reference proteome</keyword>
<dbReference type="Gene3D" id="3.40.50.10960">
    <property type="match status" value="1"/>
</dbReference>
<dbReference type="PROSITE" id="PS51779">
    <property type="entry name" value="POTRA"/>
    <property type="match status" value="1"/>
</dbReference>
<dbReference type="HOGENOM" id="CLU_046278_0_0_9"/>
<dbReference type="GO" id="GO:0032153">
    <property type="term" value="C:cell division site"/>
    <property type="evidence" value="ECO:0007669"/>
    <property type="project" value="UniProtKB-UniRule"/>
</dbReference>
<comment type="caution">
    <text evidence="11">The sequence shown here is derived from an EMBL/GenBank/DDBJ whole genome shotgun (WGS) entry which is preliminary data.</text>
</comment>
<feature type="compositionally biased region" description="Basic and acidic residues" evidence="9">
    <location>
        <begin position="1"/>
        <end position="24"/>
    </location>
</feature>
<name>R2RMD7_9ENTE</name>
<dbReference type="AlphaFoldDB" id="R2RMD7"/>
<keyword evidence="4 8" id="KW-0812">Transmembrane</keyword>
<evidence type="ECO:0000256" key="6">
    <source>
        <dbReference type="ARBA" id="ARBA00023136"/>
    </source>
</evidence>
<evidence type="ECO:0000256" key="1">
    <source>
        <dbReference type="ARBA" id="ARBA00004370"/>
    </source>
</evidence>
<dbReference type="InterPro" id="IPR013685">
    <property type="entry name" value="POTRA_FtsQ_type"/>
</dbReference>
<organism evidence="11 13">
    <name type="scientific">Enterococcus raffinosus ATCC 49464</name>
    <dbReference type="NCBI Taxonomy" id="1158602"/>
    <lineage>
        <taxon>Bacteria</taxon>
        <taxon>Bacillati</taxon>
        <taxon>Bacillota</taxon>
        <taxon>Bacilli</taxon>
        <taxon>Lactobacillales</taxon>
        <taxon>Enterococcaceae</taxon>
        <taxon>Enterococcus</taxon>
    </lineage>
</organism>
<dbReference type="PANTHER" id="PTHR37820">
    <property type="entry name" value="CELL DIVISION PROTEIN DIVIB"/>
    <property type="match status" value="1"/>
</dbReference>
<dbReference type="InterPro" id="IPR005548">
    <property type="entry name" value="Cell_div_FtsQ/DivIB_C"/>
</dbReference>
<comment type="subcellular location">
    <subcellularLocation>
        <location evidence="8">Cell membrane</location>
        <topology evidence="8">Single-pass type II membrane protein</topology>
    </subcellularLocation>
    <subcellularLocation>
        <location evidence="1">Membrane</location>
    </subcellularLocation>
    <text evidence="8">Localizes to the division septum.</text>
</comment>
<dbReference type="GO" id="GO:0005886">
    <property type="term" value="C:plasma membrane"/>
    <property type="evidence" value="ECO:0007669"/>
    <property type="project" value="UniProtKB-SubCell"/>
</dbReference>
<dbReference type="EMBL" id="ASWF01000003">
    <property type="protein sequence ID" value="EOT75832.1"/>
    <property type="molecule type" value="Genomic_DNA"/>
</dbReference>
<evidence type="ECO:0000313" key="12">
    <source>
        <dbReference type="EMBL" id="EOT75832.1"/>
    </source>
</evidence>
<dbReference type="Pfam" id="PF08478">
    <property type="entry name" value="POTRA_1"/>
    <property type="match status" value="1"/>
</dbReference>
<feature type="transmembrane region" description="Helical" evidence="8">
    <location>
        <begin position="128"/>
        <end position="145"/>
    </location>
</feature>
<evidence type="ECO:0000256" key="7">
    <source>
        <dbReference type="ARBA" id="ARBA00023306"/>
    </source>
</evidence>
<keyword evidence="6 8" id="KW-0472">Membrane</keyword>
<comment type="similarity">
    <text evidence="8">Belongs to the FtsQ/DivIB family. DivIB subfamily.</text>
</comment>
<evidence type="ECO:0000313" key="13">
    <source>
        <dbReference type="Proteomes" id="UP000013877"/>
    </source>
</evidence>
<keyword evidence="5 8" id="KW-1133">Transmembrane helix</keyword>
<evidence type="ECO:0000259" key="10">
    <source>
        <dbReference type="PROSITE" id="PS51779"/>
    </source>
</evidence>
<dbReference type="Proteomes" id="UP000014158">
    <property type="component" value="Unassembled WGS sequence"/>
</dbReference>
<feature type="compositionally biased region" description="Basic and acidic residues" evidence="9">
    <location>
        <begin position="38"/>
        <end position="50"/>
    </location>
</feature>
<evidence type="ECO:0000256" key="8">
    <source>
        <dbReference type="HAMAP-Rule" id="MF_00912"/>
    </source>
</evidence>
<feature type="compositionally biased region" description="Low complexity" evidence="9">
    <location>
        <begin position="52"/>
        <end position="66"/>
    </location>
</feature>
<comment type="function">
    <text evidence="8">Cell division protein that may be involved in stabilizing or promoting the assembly of the division complex.</text>
</comment>
<gene>
    <name evidence="8" type="primary">divIB</name>
    <name evidence="12" type="ORF">I590_02656</name>
    <name evidence="11" type="ORF">UAK_02712</name>
</gene>
<reference evidence="12 14" key="2">
    <citation type="submission" date="2013-03" db="EMBL/GenBank/DDBJ databases">
        <title>The Genome Sequence of Enterococcus raffinosus ATCC_49464 (PacBio/Illumina hybrid assembly).</title>
        <authorList>
            <consortium name="The Broad Institute Genomics Platform"/>
            <consortium name="The Broad Institute Genome Sequencing Center for Infectious Disease"/>
            <person name="Earl A."/>
            <person name="Russ C."/>
            <person name="Gilmore M."/>
            <person name="Surin D."/>
            <person name="Walker B."/>
            <person name="Young S."/>
            <person name="Zeng Q."/>
            <person name="Gargeya S."/>
            <person name="Fitzgerald M."/>
            <person name="Haas B."/>
            <person name="Abouelleil A."/>
            <person name="Allen A.W."/>
            <person name="Alvarado L."/>
            <person name="Arachchi H.M."/>
            <person name="Berlin A.M."/>
            <person name="Chapman S.B."/>
            <person name="Gainer-Dewar J."/>
            <person name="Goldberg J."/>
            <person name="Griggs A."/>
            <person name="Gujja S."/>
            <person name="Hansen M."/>
            <person name="Howarth C."/>
            <person name="Imamovic A."/>
            <person name="Ireland A."/>
            <person name="Larimer J."/>
            <person name="McCowan C."/>
            <person name="Murphy C."/>
            <person name="Pearson M."/>
            <person name="Poon T.W."/>
            <person name="Priest M."/>
            <person name="Roberts A."/>
            <person name="Saif S."/>
            <person name="Shea T."/>
            <person name="Sisk P."/>
            <person name="Sykes S."/>
            <person name="Wortman J."/>
            <person name="Nusbaum C."/>
            <person name="Birren B."/>
        </authorList>
    </citation>
    <scope>NUCLEOTIDE SEQUENCE [LARGE SCALE GENOMIC DNA]</scope>
    <source>
        <strain evidence="12 14">ATCC 49464</strain>
    </source>
</reference>
<keyword evidence="3 8" id="KW-0132">Cell division</keyword>
<keyword evidence="7 8" id="KW-0131">Cell cycle</keyword>
<dbReference type="PANTHER" id="PTHR37820:SF1">
    <property type="entry name" value="CELL DIVISION PROTEIN FTSQ"/>
    <property type="match status" value="1"/>
</dbReference>
<accession>R2RMD7</accession>
<feature type="region of interest" description="Disordered" evidence="9">
    <location>
        <begin position="1"/>
        <end position="112"/>
    </location>
</feature>